<dbReference type="Gene3D" id="3.90.550.10">
    <property type="entry name" value="Spore Coat Polysaccharide Biosynthesis Protein SpsA, Chain A"/>
    <property type="match status" value="1"/>
</dbReference>
<sequence length="354" mass="37224">MTTPRTAAAILPSRNEPATIAAVTTAVDTALDDPQAVIVHTDSSDDPATARHFAATPTRARKISLTGVPRGKGTQILNALAHLPGGTGPVLIADTDTRNPDPAVYRALLNLARTSGGCATANYPRYWDEANLTSHLARPLIAATTGHDIPQPLAGDLALPARAVRAALRADLELAPDLAAAVDGYGIDAFLLLTGARTGPLSSVTLPTPKQHAASFPHLQQIYDQAVPILLALTTHQPQPRAAEALPAARYRPAERQVTPDRLASMHAVLDKLAPAQAGYDAPPWPLPVADAWQAVRSGTPPDQAARTLWPAYVDRVRTWLTAPPCGGRAADLAAAHARLVTALTSRTARSHTP</sequence>
<gene>
    <name evidence="1" type="ORF">SAMN05216223_13148</name>
</gene>
<organism evidence="1 2">
    <name type="scientific">Actinacidiphila yanglinensis</name>
    <dbReference type="NCBI Taxonomy" id="310779"/>
    <lineage>
        <taxon>Bacteria</taxon>
        <taxon>Bacillati</taxon>
        <taxon>Actinomycetota</taxon>
        <taxon>Actinomycetes</taxon>
        <taxon>Kitasatosporales</taxon>
        <taxon>Streptomycetaceae</taxon>
        <taxon>Actinacidiphila</taxon>
    </lineage>
</organism>
<dbReference type="AlphaFoldDB" id="A0A1H6EC67"/>
<protein>
    <recommendedName>
        <fullName evidence="3">Glycosyl transferase family 2</fullName>
    </recommendedName>
</protein>
<name>A0A1H6EC67_9ACTN</name>
<dbReference type="EMBL" id="FNVU01000031">
    <property type="protein sequence ID" value="SEG94863.1"/>
    <property type="molecule type" value="Genomic_DNA"/>
</dbReference>
<proteinExistence type="predicted"/>
<dbReference type="OrthoDB" id="3670969at2"/>
<evidence type="ECO:0000313" key="1">
    <source>
        <dbReference type="EMBL" id="SEG94863.1"/>
    </source>
</evidence>
<accession>A0A1H6EC67</accession>
<evidence type="ECO:0008006" key="3">
    <source>
        <dbReference type="Google" id="ProtNLM"/>
    </source>
</evidence>
<dbReference type="RefSeq" id="WP_103890876.1">
    <property type="nucleotide sequence ID" value="NZ_FNVU01000031.1"/>
</dbReference>
<keyword evidence="2" id="KW-1185">Reference proteome</keyword>
<dbReference type="InterPro" id="IPR029044">
    <property type="entry name" value="Nucleotide-diphossugar_trans"/>
</dbReference>
<dbReference type="SUPFAM" id="SSF53448">
    <property type="entry name" value="Nucleotide-diphospho-sugar transferases"/>
    <property type="match status" value="1"/>
</dbReference>
<dbReference type="Proteomes" id="UP000236754">
    <property type="component" value="Unassembled WGS sequence"/>
</dbReference>
<evidence type="ECO:0000313" key="2">
    <source>
        <dbReference type="Proteomes" id="UP000236754"/>
    </source>
</evidence>
<reference evidence="1 2" key="1">
    <citation type="submission" date="2016-10" db="EMBL/GenBank/DDBJ databases">
        <authorList>
            <person name="de Groot N.N."/>
        </authorList>
    </citation>
    <scope>NUCLEOTIDE SEQUENCE [LARGE SCALE GENOMIC DNA]</scope>
    <source>
        <strain evidence="1 2">CGMCC 4.2023</strain>
    </source>
</reference>